<dbReference type="Pfam" id="PF04307">
    <property type="entry name" value="YdjM"/>
    <property type="match status" value="1"/>
</dbReference>
<dbReference type="AlphaFoldDB" id="A0A1H8ZPF6"/>
<accession>A0A1H8ZPF6</accession>
<proteinExistence type="predicted"/>
<dbReference type="GO" id="GO:0016787">
    <property type="term" value="F:hydrolase activity"/>
    <property type="evidence" value="ECO:0007669"/>
    <property type="project" value="UniProtKB-KW"/>
</dbReference>
<dbReference type="InterPro" id="IPR007404">
    <property type="entry name" value="YdjM-like"/>
</dbReference>
<protein>
    <submittedName>
        <fullName evidence="1">LexA-binding, inner membrane-associated putative hydrolase</fullName>
    </submittedName>
</protein>
<name>A0A1H8ZPF6_9EURY</name>
<dbReference type="OrthoDB" id="200338at2157"/>
<gene>
    <name evidence="1" type="ORF">SAMN04489841_0211</name>
</gene>
<dbReference type="EMBL" id="FOFD01000001">
    <property type="protein sequence ID" value="SEP65548.1"/>
    <property type="molecule type" value="Genomic_DNA"/>
</dbReference>
<keyword evidence="1" id="KW-0378">Hydrolase</keyword>
<keyword evidence="2" id="KW-1185">Reference proteome</keyword>
<dbReference type="Proteomes" id="UP000199114">
    <property type="component" value="Unassembled WGS sequence"/>
</dbReference>
<evidence type="ECO:0000313" key="1">
    <source>
        <dbReference type="EMBL" id="SEP65548.1"/>
    </source>
</evidence>
<sequence length="184" mass="20335">MWPWGHLAIAYLVYTLYSRVRYGRSPRALPAIAVAIGSQFPDLIDKPLAWELGLLSSGRSLAHSITVASLLIPVVYAVGVRVGHRESAAAFAIGHVTHLVTDLPPMPFRGDFDGATYLFWPFLGPPEYGESGGVLVLFSRHSFSIRNTVQLAVFAIAIVVWYRDRVPGLGFAWRSVRRYVPLGE</sequence>
<dbReference type="RefSeq" id="WP_090611834.1">
    <property type="nucleotide sequence ID" value="NZ_FOFD01000001.1"/>
</dbReference>
<organism evidence="1 2">
    <name type="scientific">Natrinema salaciae</name>
    <dbReference type="NCBI Taxonomy" id="1186196"/>
    <lineage>
        <taxon>Archaea</taxon>
        <taxon>Methanobacteriati</taxon>
        <taxon>Methanobacteriota</taxon>
        <taxon>Stenosarchaea group</taxon>
        <taxon>Halobacteria</taxon>
        <taxon>Halobacteriales</taxon>
        <taxon>Natrialbaceae</taxon>
        <taxon>Natrinema</taxon>
    </lineage>
</organism>
<evidence type="ECO:0000313" key="2">
    <source>
        <dbReference type="Proteomes" id="UP000199114"/>
    </source>
</evidence>
<reference evidence="2" key="1">
    <citation type="submission" date="2016-10" db="EMBL/GenBank/DDBJ databases">
        <authorList>
            <person name="Varghese N."/>
            <person name="Submissions S."/>
        </authorList>
    </citation>
    <scope>NUCLEOTIDE SEQUENCE [LARGE SCALE GENOMIC DNA]</scope>
    <source>
        <strain evidence="2">DSM 25055</strain>
    </source>
</reference>